<dbReference type="InterPro" id="IPR016024">
    <property type="entry name" value="ARM-type_fold"/>
</dbReference>
<dbReference type="PANTHER" id="PTHR21567">
    <property type="entry name" value="CLASP"/>
    <property type="match status" value="1"/>
</dbReference>
<accession>A0ABM3IXI3</accession>
<dbReference type="SUPFAM" id="SSF54593">
    <property type="entry name" value="Glyoxalase/Bleomycin resistance protein/Dihydroxybiphenyl dioxygenase"/>
    <property type="match status" value="1"/>
</dbReference>
<evidence type="ECO:0000256" key="1">
    <source>
        <dbReference type="ARBA" id="ARBA00022737"/>
    </source>
</evidence>
<feature type="repeat" description="HEAT" evidence="2">
    <location>
        <begin position="352"/>
        <end position="390"/>
    </location>
</feature>
<feature type="domain" description="TOG" evidence="3">
    <location>
        <begin position="2"/>
        <end position="203"/>
    </location>
</feature>
<organism evidence="4 5">
    <name type="scientific">Ziziphus jujuba</name>
    <name type="common">Chinese jujube</name>
    <name type="synonym">Ziziphus sativa</name>
    <dbReference type="NCBI Taxonomy" id="326968"/>
    <lineage>
        <taxon>Eukaryota</taxon>
        <taxon>Viridiplantae</taxon>
        <taxon>Streptophyta</taxon>
        <taxon>Embryophyta</taxon>
        <taxon>Tracheophyta</taxon>
        <taxon>Spermatophyta</taxon>
        <taxon>Magnoliopsida</taxon>
        <taxon>eudicotyledons</taxon>
        <taxon>Gunneridae</taxon>
        <taxon>Pentapetalae</taxon>
        <taxon>rosids</taxon>
        <taxon>fabids</taxon>
        <taxon>Rosales</taxon>
        <taxon>Rhamnaceae</taxon>
        <taxon>Paliureae</taxon>
        <taxon>Ziziphus</taxon>
    </lineage>
</organism>
<reference evidence="5" key="1">
    <citation type="submission" date="2025-08" db="UniProtKB">
        <authorList>
            <consortium name="RefSeq"/>
        </authorList>
    </citation>
    <scope>IDENTIFICATION</scope>
    <source>
        <tissue evidence="5">Seedling</tissue>
    </source>
</reference>
<evidence type="ECO:0000313" key="4">
    <source>
        <dbReference type="Proteomes" id="UP001652623"/>
    </source>
</evidence>
<gene>
    <name evidence="5" type="primary">LOC107426488</name>
</gene>
<dbReference type="SMART" id="SM01349">
    <property type="entry name" value="TOG"/>
    <property type="match status" value="2"/>
</dbReference>
<dbReference type="InterPro" id="IPR011989">
    <property type="entry name" value="ARM-like"/>
</dbReference>
<evidence type="ECO:0000313" key="5">
    <source>
        <dbReference type="RefSeq" id="XP_048337423.2"/>
    </source>
</evidence>
<dbReference type="InterPro" id="IPR021133">
    <property type="entry name" value="HEAT_type_2"/>
</dbReference>
<feature type="domain" description="TOG" evidence="3">
    <location>
        <begin position="208"/>
        <end position="416"/>
    </location>
</feature>
<sequence>MEETPEPATANERVAGVHRLQQLLDVYGKGSSEVAALVDCCKDLLKDNDLKRLSESGRQAVASAAVLYCKHLQLNFFNALVPAYAEFLGNAKRDVRDAARGLLLTLMELHERVAGLAIARTVTSTLCFLTYTKQPLQWAILPPILKMLNDSNPGITEAAILCIEELYRQKVPQFLDELRCYLPSSVVEEVNARIEKSGAESSSTETSSLGEEVLQLASAKGTEEWMAGVERLQQLLESYSGSLGSSKEMALVDCCKDLLEDSNLIVPQGAFQAVASAAVLSYKHLKLNFNALVPAYVECLGNAKWAVRHAAQRLLLTLMELPEHDDGLEIARKVTSIICFLAYADLPLHGTILPPILKMLNDSNPGVTEAAMLCIEEIYTQAGPQFLDELHRYYLPSSVVEEIKARLENIAERSSTKISPTGALPMEIHGKFIVNLPIEKSPSIRLDALLFYSEVFGAIPRKIISNGSVEIEICGITVFINRSNVANSGHIRINCSNLDELLARAQNAGATVQRKEVKLCDCCDSVLGKVKDPFNCNWIFTTSIPHMQPVQRFHPMQLVANVQQRMQFRSSELVLLGLMLMFNKYTYRAFMPKAD</sequence>
<dbReference type="InterPro" id="IPR029068">
    <property type="entry name" value="Glyas_Bleomycin-R_OHBP_Dase"/>
</dbReference>
<dbReference type="Gene3D" id="3.10.180.10">
    <property type="entry name" value="2,3-Dihydroxybiphenyl 1,2-Dioxygenase, domain 1"/>
    <property type="match status" value="1"/>
</dbReference>
<keyword evidence="4" id="KW-1185">Reference proteome</keyword>
<evidence type="ECO:0000256" key="2">
    <source>
        <dbReference type="PROSITE-ProRule" id="PRU00103"/>
    </source>
</evidence>
<dbReference type="Gene3D" id="1.25.10.10">
    <property type="entry name" value="Leucine-rich Repeat Variant"/>
    <property type="match status" value="2"/>
</dbReference>
<dbReference type="SUPFAM" id="SSF48371">
    <property type="entry name" value="ARM repeat"/>
    <property type="match status" value="1"/>
</dbReference>
<protein>
    <submittedName>
        <fullName evidence="5">Uncharacterized protein LOC107426488 isoform X1</fullName>
    </submittedName>
</protein>
<dbReference type="PROSITE" id="PS50077">
    <property type="entry name" value="HEAT_REPEAT"/>
    <property type="match status" value="1"/>
</dbReference>
<keyword evidence="1" id="KW-0677">Repeat</keyword>
<dbReference type="PANTHER" id="PTHR21567:SF9">
    <property type="entry name" value="CLIP-ASSOCIATING PROTEIN"/>
    <property type="match status" value="1"/>
</dbReference>
<dbReference type="Proteomes" id="UP001652623">
    <property type="component" value="Chromosome 9"/>
</dbReference>
<dbReference type="RefSeq" id="XP_048337423.2">
    <property type="nucleotide sequence ID" value="XM_048481466.2"/>
</dbReference>
<dbReference type="InterPro" id="IPR034085">
    <property type="entry name" value="TOG"/>
</dbReference>
<evidence type="ECO:0000259" key="3">
    <source>
        <dbReference type="SMART" id="SM01349"/>
    </source>
</evidence>
<name>A0ABM3IXI3_ZIZJJ</name>
<proteinExistence type="predicted"/>
<dbReference type="GeneID" id="107426488"/>